<gene>
    <name evidence="1" type="ORF">CLF_101124</name>
</gene>
<reference key="2">
    <citation type="submission" date="2011-10" db="EMBL/GenBank/DDBJ databases">
        <title>The genome and transcriptome sequence of Clonorchis sinensis provide insights into the carcinogenic liver fluke.</title>
        <authorList>
            <person name="Wang X."/>
            <person name="Huang Y."/>
            <person name="Chen W."/>
            <person name="Liu H."/>
            <person name="Guo L."/>
            <person name="Chen Y."/>
            <person name="Luo F."/>
            <person name="Zhou W."/>
            <person name="Sun J."/>
            <person name="Mao Q."/>
            <person name="Liang P."/>
            <person name="Zhou C."/>
            <person name="Tian Y."/>
            <person name="Men J."/>
            <person name="Lv X."/>
            <person name="Huang L."/>
            <person name="Zhou J."/>
            <person name="Hu Y."/>
            <person name="Li R."/>
            <person name="Zhang F."/>
            <person name="Lei H."/>
            <person name="Li X."/>
            <person name="Hu X."/>
            <person name="Liang C."/>
            <person name="Xu J."/>
            <person name="Wu Z."/>
            <person name="Yu X."/>
        </authorList>
    </citation>
    <scope>NUCLEOTIDE SEQUENCE</scope>
    <source>
        <strain>Henan</strain>
    </source>
</reference>
<evidence type="ECO:0000313" key="1">
    <source>
        <dbReference type="EMBL" id="GAA48055.1"/>
    </source>
</evidence>
<accession>G7Y519</accession>
<evidence type="ECO:0000313" key="2">
    <source>
        <dbReference type="Proteomes" id="UP000008909"/>
    </source>
</evidence>
<name>G7Y519_CLOSI</name>
<dbReference type="EMBL" id="DF142866">
    <property type="protein sequence ID" value="GAA48055.1"/>
    <property type="molecule type" value="Genomic_DNA"/>
</dbReference>
<dbReference type="Proteomes" id="UP000008909">
    <property type="component" value="Unassembled WGS sequence"/>
</dbReference>
<sequence>MIMMQRRRMMMSCMHFIQAPMELTQHAKAHTYRSVFPYSDIVPLFFTVASKVRNLKLLLRVLYTLSVVVCCTAETRIKDLRIVVALTTLGTPGSSRSRPSSDSGAGRAGVGIHFHSRVEASLLDWISVDNRLCAVRLSTWIKTYSSKH</sequence>
<organism evidence="1 2">
    <name type="scientific">Clonorchis sinensis</name>
    <name type="common">Chinese liver fluke</name>
    <dbReference type="NCBI Taxonomy" id="79923"/>
    <lineage>
        <taxon>Eukaryota</taxon>
        <taxon>Metazoa</taxon>
        <taxon>Spiralia</taxon>
        <taxon>Lophotrochozoa</taxon>
        <taxon>Platyhelminthes</taxon>
        <taxon>Trematoda</taxon>
        <taxon>Digenea</taxon>
        <taxon>Opisthorchiida</taxon>
        <taxon>Opisthorchiata</taxon>
        <taxon>Opisthorchiidae</taxon>
        <taxon>Clonorchis</taxon>
    </lineage>
</organism>
<keyword evidence="2" id="KW-1185">Reference proteome</keyword>
<dbReference type="AlphaFoldDB" id="G7Y519"/>
<proteinExistence type="predicted"/>
<protein>
    <submittedName>
        <fullName evidence="1">Polyprotein</fullName>
    </submittedName>
</protein>
<reference evidence="1" key="1">
    <citation type="journal article" date="2011" name="Genome Biol.">
        <title>The draft genome of the carcinogenic human liver fluke Clonorchis sinensis.</title>
        <authorList>
            <person name="Wang X."/>
            <person name="Chen W."/>
            <person name="Huang Y."/>
            <person name="Sun J."/>
            <person name="Men J."/>
            <person name="Liu H."/>
            <person name="Luo F."/>
            <person name="Guo L."/>
            <person name="Lv X."/>
            <person name="Deng C."/>
            <person name="Zhou C."/>
            <person name="Fan Y."/>
            <person name="Li X."/>
            <person name="Huang L."/>
            <person name="Hu Y."/>
            <person name="Liang C."/>
            <person name="Hu X."/>
            <person name="Xu J."/>
            <person name="Yu X."/>
        </authorList>
    </citation>
    <scope>NUCLEOTIDE SEQUENCE [LARGE SCALE GENOMIC DNA]</scope>
    <source>
        <strain evidence="1">Henan</strain>
    </source>
</reference>